<dbReference type="Proteomes" id="UP001501725">
    <property type="component" value="Unassembled WGS sequence"/>
</dbReference>
<comment type="caution">
    <text evidence="3">The sequence shown here is derived from an EMBL/GenBank/DDBJ whole genome shotgun (WGS) entry which is preliminary data.</text>
</comment>
<keyword evidence="4" id="KW-1185">Reference proteome</keyword>
<reference evidence="4" key="1">
    <citation type="journal article" date="2019" name="Int. J. Syst. Evol. Microbiol.">
        <title>The Global Catalogue of Microorganisms (GCM) 10K type strain sequencing project: providing services to taxonomists for standard genome sequencing and annotation.</title>
        <authorList>
            <consortium name="The Broad Institute Genomics Platform"/>
            <consortium name="The Broad Institute Genome Sequencing Center for Infectious Disease"/>
            <person name="Wu L."/>
            <person name="Ma J."/>
        </authorList>
    </citation>
    <scope>NUCLEOTIDE SEQUENCE [LARGE SCALE GENOMIC DNA]</scope>
    <source>
        <strain evidence="4">JCM 17919</strain>
    </source>
</reference>
<evidence type="ECO:0000256" key="2">
    <source>
        <dbReference type="ARBA" id="ARBA00022679"/>
    </source>
</evidence>
<dbReference type="EMBL" id="BAABGY010000014">
    <property type="protein sequence ID" value="GAA4340740.1"/>
    <property type="molecule type" value="Genomic_DNA"/>
</dbReference>
<dbReference type="PANTHER" id="PTHR34136:SF1">
    <property type="entry name" value="UDP-N-ACETYL-D-MANNOSAMINURONIC ACID TRANSFERASE"/>
    <property type="match status" value="1"/>
</dbReference>
<dbReference type="RefSeq" id="WP_345257513.1">
    <property type="nucleotide sequence ID" value="NZ_BAABGY010000014.1"/>
</dbReference>
<evidence type="ECO:0000256" key="1">
    <source>
        <dbReference type="ARBA" id="ARBA00022676"/>
    </source>
</evidence>
<keyword evidence="2" id="KW-0808">Transferase</keyword>
<accession>A0ABP8HKX4</accession>
<dbReference type="NCBIfam" id="TIGR00696">
    <property type="entry name" value="wecG_tagA_cpsF"/>
    <property type="match status" value="1"/>
</dbReference>
<keyword evidence="1" id="KW-0328">Glycosyltransferase</keyword>
<organism evidence="3 4">
    <name type="scientific">Flaviaesturariibacter amylovorans</name>
    <dbReference type="NCBI Taxonomy" id="1084520"/>
    <lineage>
        <taxon>Bacteria</taxon>
        <taxon>Pseudomonadati</taxon>
        <taxon>Bacteroidota</taxon>
        <taxon>Chitinophagia</taxon>
        <taxon>Chitinophagales</taxon>
        <taxon>Chitinophagaceae</taxon>
        <taxon>Flaviaestuariibacter</taxon>
    </lineage>
</organism>
<protein>
    <submittedName>
        <fullName evidence="3">WecB/TagA/CpsF family glycosyltransferase</fullName>
    </submittedName>
</protein>
<dbReference type="InterPro" id="IPR004629">
    <property type="entry name" value="WecG_TagA_CpsF"/>
</dbReference>
<dbReference type="CDD" id="cd06533">
    <property type="entry name" value="Glyco_transf_WecG_TagA"/>
    <property type="match status" value="1"/>
</dbReference>
<evidence type="ECO:0000313" key="4">
    <source>
        <dbReference type="Proteomes" id="UP001501725"/>
    </source>
</evidence>
<dbReference type="Pfam" id="PF03808">
    <property type="entry name" value="Glyco_tran_WecG"/>
    <property type="match status" value="1"/>
</dbReference>
<dbReference type="PANTHER" id="PTHR34136">
    <property type="match status" value="1"/>
</dbReference>
<sequence length="260" mass="29329">MQQYNILSIVEKVNLSGSWENAEKVLNQVISQSQRPIVLSFINAHGFNLCHSDPEYFSALLNADVLLRDGRGIEMLYKGIGKNPGENFCGTDFIPHLLRLRPGARVALLGTRQPFLEKAAHELEKIGLQVVLCCDGFQLSEHYAALVQSRQPDIVLLGMGNPKQEKVAEALRQELNFPALLINGGAIIDYLGGKVARAPLQMRRMGLEWLFRLWLEPRRMFRRYVLGNMHFLWRMFQVKRMVSATGKADAANGSLQQRAA</sequence>
<gene>
    <name evidence="3" type="ORF">GCM10023184_38630</name>
</gene>
<name>A0ABP8HKX4_9BACT</name>
<proteinExistence type="predicted"/>
<evidence type="ECO:0000313" key="3">
    <source>
        <dbReference type="EMBL" id="GAA4340740.1"/>
    </source>
</evidence>